<dbReference type="AlphaFoldDB" id="A0AA40GC07"/>
<feature type="non-terminal residue" evidence="2">
    <location>
        <position position="1"/>
    </location>
</feature>
<feature type="compositionally biased region" description="Basic and acidic residues" evidence="1">
    <location>
        <begin position="116"/>
        <end position="127"/>
    </location>
</feature>
<dbReference type="EMBL" id="JAHYIQ010000002">
    <property type="protein sequence ID" value="KAK1134994.1"/>
    <property type="molecule type" value="Genomic_DNA"/>
</dbReference>
<evidence type="ECO:0000313" key="3">
    <source>
        <dbReference type="Proteomes" id="UP001177670"/>
    </source>
</evidence>
<feature type="compositionally biased region" description="Basic and acidic residues" evidence="1">
    <location>
        <begin position="90"/>
        <end position="107"/>
    </location>
</feature>
<organism evidence="2 3">
    <name type="scientific">Melipona bicolor</name>
    <dbReference type="NCBI Taxonomy" id="60889"/>
    <lineage>
        <taxon>Eukaryota</taxon>
        <taxon>Metazoa</taxon>
        <taxon>Ecdysozoa</taxon>
        <taxon>Arthropoda</taxon>
        <taxon>Hexapoda</taxon>
        <taxon>Insecta</taxon>
        <taxon>Pterygota</taxon>
        <taxon>Neoptera</taxon>
        <taxon>Endopterygota</taxon>
        <taxon>Hymenoptera</taxon>
        <taxon>Apocrita</taxon>
        <taxon>Aculeata</taxon>
        <taxon>Apoidea</taxon>
        <taxon>Anthophila</taxon>
        <taxon>Apidae</taxon>
        <taxon>Melipona</taxon>
    </lineage>
</organism>
<dbReference type="Proteomes" id="UP001177670">
    <property type="component" value="Unassembled WGS sequence"/>
</dbReference>
<feature type="compositionally biased region" description="Basic and acidic residues" evidence="1">
    <location>
        <begin position="51"/>
        <end position="66"/>
    </location>
</feature>
<accession>A0AA40GC07</accession>
<protein>
    <submittedName>
        <fullName evidence="2">Uncharacterized protein</fullName>
    </submittedName>
</protein>
<sequence>KSSRNDEKNTNGPGQTSYAEIALDRRLILSFAERPILPSVHPSDQTSNNLDKPRLRSERKNKESEKTSVGTTRFDNLLRETVSPAASRRWKSDERSGPRGRFAREQDTLEYFFGRGTEDLQPREQPS</sequence>
<feature type="region of interest" description="Disordered" evidence="1">
    <location>
        <begin position="1"/>
        <end position="20"/>
    </location>
</feature>
<evidence type="ECO:0000313" key="2">
    <source>
        <dbReference type="EMBL" id="KAK1134994.1"/>
    </source>
</evidence>
<gene>
    <name evidence="2" type="ORF">K0M31_007760</name>
</gene>
<proteinExistence type="predicted"/>
<evidence type="ECO:0000256" key="1">
    <source>
        <dbReference type="SAM" id="MobiDB-lite"/>
    </source>
</evidence>
<comment type="caution">
    <text evidence="2">The sequence shown here is derived from an EMBL/GenBank/DDBJ whole genome shotgun (WGS) entry which is preliminary data.</text>
</comment>
<name>A0AA40GC07_9HYME</name>
<feature type="region of interest" description="Disordered" evidence="1">
    <location>
        <begin position="35"/>
        <end position="127"/>
    </location>
</feature>
<reference evidence="2" key="1">
    <citation type="submission" date="2021-10" db="EMBL/GenBank/DDBJ databases">
        <title>Melipona bicolor Genome sequencing and assembly.</title>
        <authorList>
            <person name="Araujo N.S."/>
            <person name="Arias M.C."/>
        </authorList>
    </citation>
    <scope>NUCLEOTIDE SEQUENCE</scope>
    <source>
        <strain evidence="2">USP_2M_L1-L4_2017</strain>
        <tissue evidence="2">Whole body</tissue>
    </source>
</reference>
<keyword evidence="3" id="KW-1185">Reference proteome</keyword>